<protein>
    <recommendedName>
        <fullName evidence="3">Glycosyltransferase 2-like domain-containing protein</fullName>
    </recommendedName>
</protein>
<accession>A0A1T2KXU9</accession>
<dbReference type="InterPro" id="IPR029044">
    <property type="entry name" value="Nucleotide-diphossugar_trans"/>
</dbReference>
<dbReference type="InterPro" id="IPR001173">
    <property type="entry name" value="Glyco_trans_2-like"/>
</dbReference>
<dbReference type="PANTHER" id="PTHR43630:SF2">
    <property type="entry name" value="GLYCOSYLTRANSFERASE"/>
    <property type="match status" value="1"/>
</dbReference>
<dbReference type="AlphaFoldDB" id="A0A1T2KXU9"/>
<reference evidence="4 5" key="1">
    <citation type="submission" date="2016-11" db="EMBL/GenBank/DDBJ databases">
        <title>Mixed transmission modes and dynamic genome evolution in an obligate animal-bacterial symbiosis.</title>
        <authorList>
            <person name="Russell S.L."/>
            <person name="Corbett-Detig R.B."/>
            <person name="Cavanaugh C.M."/>
        </authorList>
    </citation>
    <scope>NUCLEOTIDE SEQUENCE [LARGE SCALE GENOMIC DNA]</scope>
    <source>
        <strain evidence="4">Se-Cadez</strain>
    </source>
</reference>
<feature type="transmembrane region" description="Helical" evidence="2">
    <location>
        <begin position="216"/>
        <end position="235"/>
    </location>
</feature>
<dbReference type="EMBL" id="MPRJ01000005">
    <property type="protein sequence ID" value="OOZ37675.1"/>
    <property type="molecule type" value="Genomic_DNA"/>
</dbReference>
<evidence type="ECO:0000313" key="5">
    <source>
        <dbReference type="Proteomes" id="UP000190896"/>
    </source>
</evidence>
<evidence type="ECO:0000256" key="2">
    <source>
        <dbReference type="SAM" id="Phobius"/>
    </source>
</evidence>
<feature type="domain" description="Glycosyltransferase 2-like" evidence="3">
    <location>
        <begin position="11"/>
        <end position="150"/>
    </location>
</feature>
<dbReference type="OrthoDB" id="9815923at2"/>
<gene>
    <name evidence="4" type="ORF">BOW51_01440</name>
</gene>
<keyword evidence="2" id="KW-0812">Transmembrane</keyword>
<evidence type="ECO:0000256" key="1">
    <source>
        <dbReference type="ARBA" id="ARBA00038494"/>
    </source>
</evidence>
<keyword evidence="5" id="KW-1185">Reference proteome</keyword>
<keyword evidence="2" id="KW-1133">Transmembrane helix</keyword>
<dbReference type="Proteomes" id="UP000190896">
    <property type="component" value="Unassembled WGS sequence"/>
</dbReference>
<dbReference type="SUPFAM" id="SSF53448">
    <property type="entry name" value="Nucleotide-diphospho-sugar transferases"/>
    <property type="match status" value="1"/>
</dbReference>
<keyword evidence="2" id="KW-0472">Membrane</keyword>
<comment type="caution">
    <text evidence="4">The sequence shown here is derived from an EMBL/GenBank/DDBJ whole genome shotgun (WGS) entry which is preliminary data.</text>
</comment>
<evidence type="ECO:0000259" key="3">
    <source>
        <dbReference type="Pfam" id="PF00535"/>
    </source>
</evidence>
<dbReference type="Gene3D" id="3.90.550.10">
    <property type="entry name" value="Spore Coat Polysaccharide Biosynthesis Protein SpsA, Chain A"/>
    <property type="match status" value="1"/>
</dbReference>
<evidence type="ECO:0000313" key="4">
    <source>
        <dbReference type="EMBL" id="OOZ37675.1"/>
    </source>
</evidence>
<comment type="similarity">
    <text evidence="1">Belongs to the glycosyltransferase 2 family. WaaE/KdtX subfamily.</text>
</comment>
<name>A0A1T2KXU9_9GAMM</name>
<organism evidence="4 5">
    <name type="scientific">Solemya velesiana gill symbiont</name>
    <dbReference type="NCBI Taxonomy" id="1918948"/>
    <lineage>
        <taxon>Bacteria</taxon>
        <taxon>Pseudomonadati</taxon>
        <taxon>Pseudomonadota</taxon>
        <taxon>Gammaproteobacteria</taxon>
        <taxon>sulfur-oxidizing symbionts</taxon>
    </lineage>
</organism>
<proteinExistence type="inferred from homology"/>
<dbReference type="Pfam" id="PF00535">
    <property type="entry name" value="Glycos_transf_2"/>
    <property type="match status" value="1"/>
</dbReference>
<dbReference type="RefSeq" id="WP_078485748.1">
    <property type="nucleotide sequence ID" value="NZ_MPRJ01000005.1"/>
</dbReference>
<dbReference type="CDD" id="cd02511">
    <property type="entry name" value="Beta4Glucosyltransferase"/>
    <property type="match status" value="1"/>
</dbReference>
<sequence>MHSDDKHVPLSVFYIVKNADYKLEESLKSVSWADEIVIVDSGSTDRSVQIAEQCGAKVIHHEWEGYGRQKRFAEDQCSNPWVLNLDGDEVLSKELQHEIKNLSLHNDDIAFNMRWRDFWFTRMGHSKQRAKRRVRLYDRTKVRFRDHPSHDSVVVDKALVKKLDGFVIHYPFASLSHATEKINSYTDMTSSIRAKPPTTLELLTVFPMTFFKAYIFRRYFLCGMDGLVLSVVYAYQRFLRLAKTWERFAKEKQTENTA</sequence>
<dbReference type="PANTHER" id="PTHR43630">
    <property type="entry name" value="POLY-BETA-1,6-N-ACETYL-D-GLUCOSAMINE SYNTHASE"/>
    <property type="match status" value="1"/>
</dbReference>